<evidence type="ECO:0000313" key="1">
    <source>
        <dbReference type="EMBL" id="SMC18289.1"/>
    </source>
</evidence>
<dbReference type="RefSeq" id="WP_084088979.1">
    <property type="nucleotide sequence ID" value="NZ_FWXD01000002.1"/>
</dbReference>
<evidence type="ECO:0000313" key="2">
    <source>
        <dbReference type="Proteomes" id="UP000192761"/>
    </source>
</evidence>
<dbReference type="EMBL" id="FWXD01000002">
    <property type="protein sequence ID" value="SMC18289.1"/>
    <property type="molecule type" value="Genomic_DNA"/>
</dbReference>
<dbReference type="InterPro" id="IPR017853">
    <property type="entry name" value="GH"/>
</dbReference>
<organism evidence="1 2">
    <name type="scientific">Andreprevotia lacus DSM 23236</name>
    <dbReference type="NCBI Taxonomy" id="1121001"/>
    <lineage>
        <taxon>Bacteria</taxon>
        <taxon>Pseudomonadati</taxon>
        <taxon>Pseudomonadota</taxon>
        <taxon>Betaproteobacteria</taxon>
        <taxon>Neisseriales</taxon>
        <taxon>Chitinibacteraceae</taxon>
        <taxon>Andreprevotia</taxon>
    </lineage>
</organism>
<dbReference type="Proteomes" id="UP000192761">
    <property type="component" value="Unassembled WGS sequence"/>
</dbReference>
<keyword evidence="2" id="KW-1185">Reference proteome</keyword>
<dbReference type="OrthoDB" id="1089471at2"/>
<reference evidence="1 2" key="1">
    <citation type="submission" date="2017-04" db="EMBL/GenBank/DDBJ databases">
        <authorList>
            <person name="Afonso C.L."/>
            <person name="Miller P.J."/>
            <person name="Scott M.A."/>
            <person name="Spackman E."/>
            <person name="Goraichik I."/>
            <person name="Dimitrov K.M."/>
            <person name="Suarez D.L."/>
            <person name="Swayne D.E."/>
        </authorList>
    </citation>
    <scope>NUCLEOTIDE SEQUENCE [LARGE SCALE GENOMIC DNA]</scope>
    <source>
        <strain evidence="1 2">DSM 23236</strain>
    </source>
</reference>
<proteinExistence type="predicted"/>
<name>A0A1W1X2U0_9NEIS</name>
<accession>A0A1W1X2U0</accession>
<protein>
    <recommendedName>
        <fullName evidence="3">Chitinase</fullName>
    </recommendedName>
</protein>
<gene>
    <name evidence="1" type="ORF">SAMN02745857_00520</name>
</gene>
<dbReference type="AlphaFoldDB" id="A0A1W1X2U0"/>
<sequence length="310" mass="32419">MSRSLPAGKNVVIYAGGSIIDHYKNLLDSGFTTVILNSLHIHDDSSLWLNGTEVVDASGKAQPVATQLAEIITELRGGGITTVLVSIGGGGSFNPNSSGINGQHSVSDADFKAFAAAYWPANGMTDPLATTVPIVNNFNVFISTIGGDGIDLDPEPMFYTYGQLLSSTVALTEWALDAGMLATWAPYTAQQSWQAYALALGQDGLGQPLTPSWVNVQTWSQGSDLQGWATAIGVPIGSIIGGFYNYDPSYIQNTLADAVQGGAQITGAFYWNFDDIASDAARIANVANAIIAGLAGTSVSVSPPTAEYQD</sequence>
<dbReference type="Gene3D" id="3.20.20.80">
    <property type="entry name" value="Glycosidases"/>
    <property type="match status" value="1"/>
</dbReference>
<dbReference type="SUPFAM" id="SSF51445">
    <property type="entry name" value="(Trans)glycosidases"/>
    <property type="match status" value="1"/>
</dbReference>
<dbReference type="STRING" id="1121001.SAMN02745857_00520"/>
<evidence type="ECO:0008006" key="3">
    <source>
        <dbReference type="Google" id="ProtNLM"/>
    </source>
</evidence>